<feature type="domain" description="Luciferase" evidence="1">
    <location>
        <begin position="180"/>
        <end position="243"/>
    </location>
</feature>
<dbReference type="GeneID" id="70245431"/>
<proteinExistence type="predicted"/>
<dbReference type="InterPro" id="IPR040841">
    <property type="entry name" value="Luciferase_dom"/>
</dbReference>
<dbReference type="RefSeq" id="XP_046076552.1">
    <property type="nucleotide sequence ID" value="XM_046215144.1"/>
</dbReference>
<gene>
    <name evidence="2" type="ORF">BGW36DRAFT_369478</name>
</gene>
<dbReference type="AlphaFoldDB" id="A0AAD4Q4W1"/>
<dbReference type="Proteomes" id="UP001201262">
    <property type="component" value="Unassembled WGS sequence"/>
</dbReference>
<name>A0AAD4Q4W1_9EURO</name>
<dbReference type="InterPro" id="IPR048273">
    <property type="entry name" value="Luciferase"/>
</dbReference>
<keyword evidence="3" id="KW-1185">Reference proteome</keyword>
<dbReference type="EMBL" id="JAJTJA010000002">
    <property type="protein sequence ID" value="KAH8703534.1"/>
    <property type="molecule type" value="Genomic_DNA"/>
</dbReference>
<evidence type="ECO:0000313" key="2">
    <source>
        <dbReference type="EMBL" id="KAH8703534.1"/>
    </source>
</evidence>
<organism evidence="2 3">
    <name type="scientific">Talaromyces proteolyticus</name>
    <dbReference type="NCBI Taxonomy" id="1131652"/>
    <lineage>
        <taxon>Eukaryota</taxon>
        <taxon>Fungi</taxon>
        <taxon>Dikarya</taxon>
        <taxon>Ascomycota</taxon>
        <taxon>Pezizomycotina</taxon>
        <taxon>Eurotiomycetes</taxon>
        <taxon>Eurotiomycetidae</taxon>
        <taxon>Eurotiales</taxon>
        <taxon>Trichocomaceae</taxon>
        <taxon>Talaromyces</taxon>
        <taxon>Talaromyces sect. Bacilispori</taxon>
    </lineage>
</organism>
<evidence type="ECO:0000259" key="1">
    <source>
        <dbReference type="Pfam" id="PF17648"/>
    </source>
</evidence>
<dbReference type="PANTHER" id="PTHR38695">
    <property type="entry name" value="AMINO ACID PERMEASE_ SLC12A DOMAIN-CONTAINING PROTEIN"/>
    <property type="match status" value="1"/>
</dbReference>
<reference evidence="2" key="1">
    <citation type="submission" date="2021-12" db="EMBL/GenBank/DDBJ databases">
        <title>Convergent genome expansion in fungi linked to evolution of root-endophyte symbiosis.</title>
        <authorList>
            <consortium name="DOE Joint Genome Institute"/>
            <person name="Ke Y.-H."/>
            <person name="Bonito G."/>
            <person name="Liao H.-L."/>
            <person name="Looney B."/>
            <person name="Rojas-Flechas A."/>
            <person name="Nash J."/>
            <person name="Hameed K."/>
            <person name="Schadt C."/>
            <person name="Martin F."/>
            <person name="Crous P.W."/>
            <person name="Miettinen O."/>
            <person name="Magnuson J.K."/>
            <person name="Labbe J."/>
            <person name="Jacobson D."/>
            <person name="Doktycz M.J."/>
            <person name="Veneault-Fourrey C."/>
            <person name="Kuo A."/>
            <person name="Mondo S."/>
            <person name="Calhoun S."/>
            <person name="Riley R."/>
            <person name="Ohm R."/>
            <person name="LaButti K."/>
            <person name="Andreopoulos B."/>
            <person name="Pangilinan J."/>
            <person name="Nolan M."/>
            <person name="Tritt A."/>
            <person name="Clum A."/>
            <person name="Lipzen A."/>
            <person name="Daum C."/>
            <person name="Barry K."/>
            <person name="Grigoriev I.V."/>
            <person name="Vilgalys R."/>
        </authorList>
    </citation>
    <scope>NUCLEOTIDE SEQUENCE</scope>
    <source>
        <strain evidence="2">PMI_201</strain>
    </source>
</reference>
<comment type="caution">
    <text evidence="2">The sequence shown here is derived from an EMBL/GenBank/DDBJ whole genome shotgun (WGS) entry which is preliminary data.</text>
</comment>
<dbReference type="PANTHER" id="PTHR38695:SF1">
    <property type="entry name" value="AMINO ACID PERMEASE_ SLC12A DOMAIN-CONTAINING PROTEIN"/>
    <property type="match status" value="1"/>
</dbReference>
<evidence type="ECO:0000313" key="3">
    <source>
        <dbReference type="Proteomes" id="UP001201262"/>
    </source>
</evidence>
<protein>
    <recommendedName>
        <fullName evidence="1">Luciferase domain-containing protein</fullName>
    </recommendedName>
</protein>
<sequence length="253" mass="28077">MSALGLDSINILAERLLASVRKNPLYSGLIGTGVLGSVWIINDYNEWVAFGTGGSPPNPFGYFRMTLLRIMFAYHIPNQTNHNTISDGEPSYLKTSIAPRAGGGPKMMPRILPQRQVPEFIDPSTENYLMKLVNEIGRAHPDLVEVKPSVNEGKTTDGIYARKENPKLNPLVLSQHRLDGEIAHAHPNDRSLHVWLSTSDARKVVEAGWGRRFPLPIVHAGWIMVYAPRTTSEMEVIEHIVKAGVRWVTGVAI</sequence>
<dbReference type="Pfam" id="PF17648">
    <property type="entry name" value="Luciferase"/>
    <property type="match status" value="1"/>
</dbReference>
<accession>A0AAD4Q4W1</accession>